<dbReference type="InterPro" id="IPR005828">
    <property type="entry name" value="MFS_sugar_transport-like"/>
</dbReference>
<sequence>MNYTNMIKVVVSTIICNSLVWYDYVLVGSLTNIIRNLFFPLEDKYSSFILTFSVFAVGFLARPFGAAVFGHIGDKYGRKIALIFSIVLMSISITFMMIIPVYNNIGIYAPILLVICRVIQGIALGGEAGNVAFLIEHSKNGKNNGLLGSYEVLSAVIGSLMAMLVIMITHHFTGNSFVIWGWRIPFFVGLFIGVISVCLRLRNAESPAYCMYKEQKIPLKLPFAVLLKNYKRPFLLAILIDCIENCSFHILMVFFVNFINELSLTRVDHHCINIIASTGIFVCGILTVYFGALSDFVGKKKVMMIASIGLFCVSIPVFWVLSQDSYILIIIGYILFIIPFSAVLGPVNAAMAELFPINIRYTGFGLARNISSAIAGGGAPLICTWLIYITDIKIAPAMYVMFWAIISYIALSVIQKKDIYVD</sequence>
<dbReference type="Gene3D" id="1.20.1250.20">
    <property type="entry name" value="MFS general substrate transporter like domains"/>
    <property type="match status" value="2"/>
</dbReference>
<organism evidence="10 12">
    <name type="scientific">Neoehrlichia mikurensis</name>
    <dbReference type="NCBI Taxonomy" id="89586"/>
    <lineage>
        <taxon>Bacteria</taxon>
        <taxon>Pseudomonadati</taxon>
        <taxon>Pseudomonadota</taxon>
        <taxon>Alphaproteobacteria</taxon>
        <taxon>Rickettsiales</taxon>
        <taxon>Anaplasmataceae</taxon>
        <taxon>Candidatus Neoehrlichia</taxon>
    </lineage>
</organism>
<keyword evidence="5" id="KW-0769">Symport</keyword>
<evidence type="ECO:0000256" key="5">
    <source>
        <dbReference type="ARBA" id="ARBA00022847"/>
    </source>
</evidence>
<evidence type="ECO:0000313" key="13">
    <source>
        <dbReference type="Proteomes" id="UP001059985"/>
    </source>
</evidence>
<protein>
    <submittedName>
        <fullName evidence="10">MFS transporter</fullName>
    </submittedName>
</protein>
<dbReference type="Proteomes" id="UP001059985">
    <property type="component" value="Chromosome"/>
</dbReference>
<feature type="transmembrane region" description="Helical" evidence="8">
    <location>
        <begin position="394"/>
        <end position="414"/>
    </location>
</feature>
<feature type="transmembrane region" description="Helical" evidence="8">
    <location>
        <begin position="180"/>
        <end position="201"/>
    </location>
</feature>
<evidence type="ECO:0000256" key="1">
    <source>
        <dbReference type="ARBA" id="ARBA00004651"/>
    </source>
</evidence>
<keyword evidence="4 8" id="KW-0812">Transmembrane</keyword>
<dbReference type="InterPro" id="IPR020846">
    <property type="entry name" value="MFS_dom"/>
</dbReference>
<dbReference type="GO" id="GO:0015293">
    <property type="term" value="F:symporter activity"/>
    <property type="evidence" value="ECO:0007669"/>
    <property type="project" value="UniProtKB-KW"/>
</dbReference>
<proteinExistence type="predicted"/>
<feature type="transmembrane region" description="Helical" evidence="8">
    <location>
        <begin position="45"/>
        <end position="69"/>
    </location>
</feature>
<feature type="transmembrane region" description="Helical" evidence="8">
    <location>
        <begin position="327"/>
        <end position="349"/>
    </location>
</feature>
<feature type="transmembrane region" description="Helical" evidence="8">
    <location>
        <begin position="108"/>
        <end position="135"/>
    </location>
</feature>
<keyword evidence="13" id="KW-1185">Reference proteome</keyword>
<dbReference type="EMBL" id="CP089286">
    <property type="protein sequence ID" value="UTO55093.1"/>
    <property type="molecule type" value="Genomic_DNA"/>
</dbReference>
<feature type="transmembrane region" description="Helical" evidence="8">
    <location>
        <begin position="302"/>
        <end position="321"/>
    </location>
</feature>
<evidence type="ECO:0000313" key="10">
    <source>
        <dbReference type="EMBL" id="UTO55093.1"/>
    </source>
</evidence>
<name>A0A9Q9BWX0_9RICK</name>
<evidence type="ECO:0000256" key="4">
    <source>
        <dbReference type="ARBA" id="ARBA00022692"/>
    </source>
</evidence>
<dbReference type="PANTHER" id="PTHR43528">
    <property type="entry name" value="ALPHA-KETOGLUTARATE PERMEASE"/>
    <property type="match status" value="1"/>
</dbReference>
<feature type="transmembrane region" description="Helical" evidence="8">
    <location>
        <begin position="147"/>
        <end position="168"/>
    </location>
</feature>
<accession>A0A9Q9BWX0</accession>
<evidence type="ECO:0000256" key="8">
    <source>
        <dbReference type="SAM" id="Phobius"/>
    </source>
</evidence>
<feature type="transmembrane region" description="Helical" evidence="8">
    <location>
        <begin position="271"/>
        <end position="290"/>
    </location>
</feature>
<dbReference type="AlphaFoldDB" id="A0A9Q9BWX0"/>
<keyword evidence="7 8" id="KW-0472">Membrane</keyword>
<evidence type="ECO:0000256" key="6">
    <source>
        <dbReference type="ARBA" id="ARBA00022989"/>
    </source>
</evidence>
<reference evidence="10" key="1">
    <citation type="journal article" date="2022" name="Microorganisms">
        <title>Assembly and Comparison of Ca. Neoehrlichia mikurensis Genomes.</title>
        <authorList>
            <person name="Azagi T."/>
            <person name="Dirks R.P."/>
            <person name="Yebra-Pimentel E.S."/>
            <person name="Schaap P.J."/>
            <person name="Koehorst J.J."/>
            <person name="Esser H.J."/>
            <person name="Sprong H."/>
        </authorList>
    </citation>
    <scope>NUCLEOTIDE SEQUENCE</scope>
    <source>
        <strain evidence="11">18-2804</strain>
        <strain evidence="10">18-2837</strain>
    </source>
</reference>
<feature type="transmembrane region" description="Helical" evidence="8">
    <location>
        <begin position="7"/>
        <end position="25"/>
    </location>
</feature>
<comment type="subcellular location">
    <subcellularLocation>
        <location evidence="1">Cell membrane</location>
        <topology evidence="1">Multi-pass membrane protein</topology>
    </subcellularLocation>
</comment>
<keyword evidence="2" id="KW-0813">Transport</keyword>
<evidence type="ECO:0000259" key="9">
    <source>
        <dbReference type="PROSITE" id="PS50850"/>
    </source>
</evidence>
<dbReference type="InterPro" id="IPR051084">
    <property type="entry name" value="H+-coupled_symporters"/>
</dbReference>
<feature type="domain" description="Major facilitator superfamily (MFS) profile" evidence="9">
    <location>
        <begin position="9"/>
        <end position="418"/>
    </location>
</feature>
<evidence type="ECO:0000313" key="12">
    <source>
        <dbReference type="Proteomes" id="UP001059822"/>
    </source>
</evidence>
<dbReference type="RefSeq" id="WP_254815546.1">
    <property type="nucleotide sequence ID" value="NZ_CP089285.1"/>
</dbReference>
<keyword evidence="3" id="KW-1003">Cell membrane</keyword>
<feature type="transmembrane region" description="Helical" evidence="8">
    <location>
        <begin position="234"/>
        <end position="259"/>
    </location>
</feature>
<dbReference type="PANTHER" id="PTHR43528:SF1">
    <property type="entry name" value="ALPHA-KETOGLUTARATE PERMEASE"/>
    <property type="match status" value="1"/>
</dbReference>
<evidence type="ECO:0000256" key="2">
    <source>
        <dbReference type="ARBA" id="ARBA00022448"/>
    </source>
</evidence>
<dbReference type="PROSITE" id="PS50850">
    <property type="entry name" value="MFS"/>
    <property type="match status" value="1"/>
</dbReference>
<feature type="transmembrane region" description="Helical" evidence="8">
    <location>
        <begin position="81"/>
        <end position="102"/>
    </location>
</feature>
<dbReference type="Pfam" id="PF00083">
    <property type="entry name" value="Sugar_tr"/>
    <property type="match status" value="2"/>
</dbReference>
<dbReference type="EMBL" id="CP089285">
    <property type="protein sequence ID" value="UTO56012.1"/>
    <property type="molecule type" value="Genomic_DNA"/>
</dbReference>
<evidence type="ECO:0000256" key="3">
    <source>
        <dbReference type="ARBA" id="ARBA00022475"/>
    </source>
</evidence>
<evidence type="ECO:0000313" key="11">
    <source>
        <dbReference type="EMBL" id="UTO56012.1"/>
    </source>
</evidence>
<feature type="transmembrane region" description="Helical" evidence="8">
    <location>
        <begin position="370"/>
        <end position="388"/>
    </location>
</feature>
<gene>
    <name evidence="11" type="ORF">LUA81_02645</name>
    <name evidence="10" type="ORF">LUA82_02665</name>
</gene>
<dbReference type="SUPFAM" id="SSF103473">
    <property type="entry name" value="MFS general substrate transporter"/>
    <property type="match status" value="1"/>
</dbReference>
<evidence type="ECO:0000256" key="7">
    <source>
        <dbReference type="ARBA" id="ARBA00023136"/>
    </source>
</evidence>
<dbReference type="GO" id="GO:0005886">
    <property type="term" value="C:plasma membrane"/>
    <property type="evidence" value="ECO:0007669"/>
    <property type="project" value="UniProtKB-SubCell"/>
</dbReference>
<dbReference type="Proteomes" id="UP001059822">
    <property type="component" value="Chromosome"/>
</dbReference>
<dbReference type="InterPro" id="IPR036259">
    <property type="entry name" value="MFS_trans_sf"/>
</dbReference>
<keyword evidence="6 8" id="KW-1133">Transmembrane helix</keyword>